<dbReference type="AlphaFoldDB" id="A0A6G0WA65"/>
<dbReference type="EMBL" id="VJMJ01000317">
    <property type="protein sequence ID" value="KAF0723088.1"/>
    <property type="molecule type" value="Genomic_DNA"/>
</dbReference>
<organism evidence="6 7">
    <name type="scientific">Aphanomyces euteiches</name>
    <dbReference type="NCBI Taxonomy" id="100861"/>
    <lineage>
        <taxon>Eukaryota</taxon>
        <taxon>Sar</taxon>
        <taxon>Stramenopiles</taxon>
        <taxon>Oomycota</taxon>
        <taxon>Saprolegniomycetes</taxon>
        <taxon>Saprolegniales</taxon>
        <taxon>Verrucalvaceae</taxon>
        <taxon>Aphanomyces</taxon>
    </lineage>
</organism>
<comment type="caution">
    <text evidence="6">The sequence shown here is derived from an EMBL/GenBank/DDBJ whole genome shotgun (WGS) entry which is preliminary data.</text>
</comment>
<name>A0A6G0WA65_9STRA</name>
<sequence>MSGRNGHDQVRGRRDGGSLTKGVYLGSGATRTAYTCRVQNGCVAVYTQGSYLVYKIFKPELAARGYKVGPADAAMQQYCLRLAKMFNDEVEVSKEGFLCPVVIRDAAYKVVPTVGPVLLERKVEGRWTRFTSNSGWTGNNDPILISSATGPTNAPSANLS</sequence>
<dbReference type="GO" id="GO:0005524">
    <property type="term" value="F:ATP binding"/>
    <property type="evidence" value="ECO:0007669"/>
    <property type="project" value="InterPro"/>
</dbReference>
<evidence type="ECO:0000313" key="6">
    <source>
        <dbReference type="EMBL" id="KAF0723088.1"/>
    </source>
</evidence>
<proteinExistence type="predicted"/>
<dbReference type="VEuPathDB" id="FungiDB:AeMF1_010342"/>
<keyword evidence="2" id="KW-0808">Transferase</keyword>
<evidence type="ECO:0000259" key="5">
    <source>
        <dbReference type="Pfam" id="PF02816"/>
    </source>
</evidence>
<feature type="region of interest" description="Disordered" evidence="4">
    <location>
        <begin position="141"/>
        <end position="160"/>
    </location>
</feature>
<evidence type="ECO:0000256" key="1">
    <source>
        <dbReference type="ARBA" id="ARBA00022527"/>
    </source>
</evidence>
<accession>A0A6G0WA65</accession>
<feature type="domain" description="Alpha-type protein kinase" evidence="5">
    <location>
        <begin position="26"/>
        <end position="141"/>
    </location>
</feature>
<protein>
    <recommendedName>
        <fullName evidence="5">Alpha-type protein kinase domain-containing protein</fullName>
    </recommendedName>
</protein>
<keyword evidence="3" id="KW-0418">Kinase</keyword>
<keyword evidence="7" id="KW-1185">Reference proteome</keyword>
<dbReference type="Proteomes" id="UP000481153">
    <property type="component" value="Unassembled WGS sequence"/>
</dbReference>
<evidence type="ECO:0000256" key="2">
    <source>
        <dbReference type="ARBA" id="ARBA00022679"/>
    </source>
</evidence>
<evidence type="ECO:0000256" key="3">
    <source>
        <dbReference type="ARBA" id="ARBA00022777"/>
    </source>
</evidence>
<evidence type="ECO:0000313" key="7">
    <source>
        <dbReference type="Proteomes" id="UP000481153"/>
    </source>
</evidence>
<reference evidence="6 7" key="1">
    <citation type="submission" date="2019-07" db="EMBL/GenBank/DDBJ databases">
        <title>Genomics analysis of Aphanomyces spp. identifies a new class of oomycete effector associated with host adaptation.</title>
        <authorList>
            <person name="Gaulin E."/>
        </authorList>
    </citation>
    <scope>NUCLEOTIDE SEQUENCE [LARGE SCALE GENOMIC DNA]</scope>
    <source>
        <strain evidence="6 7">ATCC 201684</strain>
    </source>
</reference>
<evidence type="ECO:0000256" key="4">
    <source>
        <dbReference type="SAM" id="MobiDB-lite"/>
    </source>
</evidence>
<dbReference type="GO" id="GO:0004674">
    <property type="term" value="F:protein serine/threonine kinase activity"/>
    <property type="evidence" value="ECO:0007669"/>
    <property type="project" value="UniProtKB-KW"/>
</dbReference>
<dbReference type="SUPFAM" id="SSF56112">
    <property type="entry name" value="Protein kinase-like (PK-like)"/>
    <property type="match status" value="1"/>
</dbReference>
<gene>
    <name evidence="6" type="ORF">Ae201684_017959</name>
</gene>
<dbReference type="InterPro" id="IPR011009">
    <property type="entry name" value="Kinase-like_dom_sf"/>
</dbReference>
<keyword evidence="1" id="KW-0723">Serine/threonine-protein kinase</keyword>
<dbReference type="InterPro" id="IPR004166">
    <property type="entry name" value="a-kinase_dom"/>
</dbReference>
<dbReference type="Pfam" id="PF02816">
    <property type="entry name" value="Alpha_kinase"/>
    <property type="match status" value="1"/>
</dbReference>